<feature type="region of interest" description="Disordered" evidence="6">
    <location>
        <begin position="1"/>
        <end position="20"/>
    </location>
</feature>
<comment type="caution">
    <text evidence="9">The sequence shown here is derived from an EMBL/GenBank/DDBJ whole genome shotgun (WGS) entry which is preliminary data.</text>
</comment>
<name>A0ABY1IP19_9HYPH</name>
<keyword evidence="2" id="KW-1003">Cell membrane</keyword>
<feature type="transmembrane region" description="Helical" evidence="7">
    <location>
        <begin position="35"/>
        <end position="58"/>
    </location>
</feature>
<dbReference type="InterPro" id="IPR051791">
    <property type="entry name" value="Pra-immunoreactive"/>
</dbReference>
<evidence type="ECO:0000256" key="6">
    <source>
        <dbReference type="SAM" id="MobiDB-lite"/>
    </source>
</evidence>
<accession>A0ABY1IP19</accession>
<keyword evidence="10" id="KW-1185">Reference proteome</keyword>
<dbReference type="RefSeq" id="WP_060608588.1">
    <property type="nucleotide sequence ID" value="NZ_FQZC01000004.1"/>
</dbReference>
<proteinExistence type="predicted"/>
<evidence type="ECO:0000256" key="5">
    <source>
        <dbReference type="ARBA" id="ARBA00023136"/>
    </source>
</evidence>
<organism evidence="9 10">
    <name type="scientific">Aureimonas altamirensis DSM 21988</name>
    <dbReference type="NCBI Taxonomy" id="1121026"/>
    <lineage>
        <taxon>Bacteria</taxon>
        <taxon>Pseudomonadati</taxon>
        <taxon>Pseudomonadota</taxon>
        <taxon>Alphaproteobacteria</taxon>
        <taxon>Hyphomicrobiales</taxon>
        <taxon>Aurantimonadaceae</taxon>
        <taxon>Aureimonas</taxon>
    </lineage>
</organism>
<dbReference type="InterPro" id="IPR010432">
    <property type="entry name" value="RDD"/>
</dbReference>
<evidence type="ECO:0000256" key="3">
    <source>
        <dbReference type="ARBA" id="ARBA00022692"/>
    </source>
</evidence>
<dbReference type="PANTHER" id="PTHR36115">
    <property type="entry name" value="PROLINE-RICH ANTIGEN HOMOLOG-RELATED"/>
    <property type="match status" value="1"/>
</dbReference>
<dbReference type="Pfam" id="PF06271">
    <property type="entry name" value="RDD"/>
    <property type="match status" value="1"/>
</dbReference>
<feature type="transmembrane region" description="Helical" evidence="7">
    <location>
        <begin position="122"/>
        <end position="142"/>
    </location>
</feature>
<evidence type="ECO:0000256" key="7">
    <source>
        <dbReference type="SAM" id="Phobius"/>
    </source>
</evidence>
<evidence type="ECO:0000256" key="2">
    <source>
        <dbReference type="ARBA" id="ARBA00022475"/>
    </source>
</evidence>
<sequence length="160" mass="16992">MSDVSTVPLDPNAAGVPGEGISAPTSSETVRYGGFWIRVAACLIDVIILLPVTFVVSFLEQIAPSSIGQFAAFIVSLAITVAYNVLLVARPAQATWGKQVLGLRIVRADGKPIGPGLALGRYVARMVSFLCLCIGVLMVGATREKRGLHDMMCGTRVVYR</sequence>
<evidence type="ECO:0000313" key="9">
    <source>
        <dbReference type="EMBL" id="SHJ72583.1"/>
    </source>
</evidence>
<keyword evidence="4 7" id="KW-1133">Transmembrane helix</keyword>
<keyword evidence="3 7" id="KW-0812">Transmembrane</keyword>
<evidence type="ECO:0000256" key="1">
    <source>
        <dbReference type="ARBA" id="ARBA00004651"/>
    </source>
</evidence>
<dbReference type="PANTHER" id="PTHR36115:SF4">
    <property type="entry name" value="MEMBRANE PROTEIN"/>
    <property type="match status" value="1"/>
</dbReference>
<feature type="domain" description="RDD" evidence="8">
    <location>
        <begin position="32"/>
        <end position="154"/>
    </location>
</feature>
<evidence type="ECO:0000313" key="10">
    <source>
        <dbReference type="Proteomes" id="UP000184290"/>
    </source>
</evidence>
<gene>
    <name evidence="9" type="ORF">SAMN02745911_3128</name>
</gene>
<reference evidence="9 10" key="1">
    <citation type="submission" date="2016-11" db="EMBL/GenBank/DDBJ databases">
        <authorList>
            <person name="Varghese N."/>
            <person name="Submissions S."/>
        </authorList>
    </citation>
    <scope>NUCLEOTIDE SEQUENCE [LARGE SCALE GENOMIC DNA]</scope>
    <source>
        <strain evidence="9 10">DSM 21988</strain>
    </source>
</reference>
<protein>
    <submittedName>
        <fullName evidence="9">Uncharacterized membrane protein YckC, RDD family</fullName>
    </submittedName>
</protein>
<feature type="transmembrane region" description="Helical" evidence="7">
    <location>
        <begin position="70"/>
        <end position="89"/>
    </location>
</feature>
<dbReference type="EMBL" id="FQZC01000004">
    <property type="protein sequence ID" value="SHJ72583.1"/>
    <property type="molecule type" value="Genomic_DNA"/>
</dbReference>
<dbReference type="Proteomes" id="UP000184290">
    <property type="component" value="Unassembled WGS sequence"/>
</dbReference>
<evidence type="ECO:0000256" key="4">
    <source>
        <dbReference type="ARBA" id="ARBA00022989"/>
    </source>
</evidence>
<comment type="subcellular location">
    <subcellularLocation>
        <location evidence="1">Cell membrane</location>
        <topology evidence="1">Multi-pass membrane protein</topology>
    </subcellularLocation>
</comment>
<evidence type="ECO:0000259" key="8">
    <source>
        <dbReference type="Pfam" id="PF06271"/>
    </source>
</evidence>
<keyword evidence="5 7" id="KW-0472">Membrane</keyword>